<evidence type="ECO:0000313" key="4">
    <source>
        <dbReference type="EMBL" id="KDM92372.1"/>
    </source>
</evidence>
<comment type="caution">
    <text evidence="4">The sequence shown here is derived from an EMBL/GenBank/DDBJ whole genome shotgun (WGS) entry which is preliminary data.</text>
</comment>
<gene>
    <name evidence="4" type="ORF">EA58_06540</name>
</gene>
<evidence type="ECO:0000313" key="5">
    <source>
        <dbReference type="Proteomes" id="UP000027192"/>
    </source>
</evidence>
<dbReference type="Proteomes" id="UP000027192">
    <property type="component" value="Unassembled WGS sequence"/>
</dbReference>
<evidence type="ECO:0000259" key="3">
    <source>
        <dbReference type="PROSITE" id="PS50977"/>
    </source>
</evidence>
<dbReference type="InterPro" id="IPR009057">
    <property type="entry name" value="Homeodomain-like_sf"/>
</dbReference>
<dbReference type="SUPFAM" id="SSF46689">
    <property type="entry name" value="Homeodomain-like"/>
    <property type="match status" value="1"/>
</dbReference>
<dbReference type="PANTHER" id="PTHR30055">
    <property type="entry name" value="HTH-TYPE TRANSCRIPTIONAL REGULATOR RUTR"/>
    <property type="match status" value="1"/>
</dbReference>
<dbReference type="Pfam" id="PF00440">
    <property type="entry name" value="TetR_N"/>
    <property type="match status" value="1"/>
</dbReference>
<dbReference type="InterPro" id="IPR001647">
    <property type="entry name" value="HTH_TetR"/>
</dbReference>
<organism evidence="4 5">
    <name type="scientific">Photobacterium galatheae</name>
    <dbReference type="NCBI Taxonomy" id="1654360"/>
    <lineage>
        <taxon>Bacteria</taxon>
        <taxon>Pseudomonadati</taxon>
        <taxon>Pseudomonadota</taxon>
        <taxon>Gammaproteobacteria</taxon>
        <taxon>Vibrionales</taxon>
        <taxon>Vibrionaceae</taxon>
        <taxon>Photobacterium</taxon>
    </lineage>
</organism>
<evidence type="ECO:0000256" key="1">
    <source>
        <dbReference type="ARBA" id="ARBA00023125"/>
    </source>
</evidence>
<dbReference type="STRING" id="1654360.EA58_06540"/>
<keyword evidence="1 2" id="KW-0238">DNA-binding</keyword>
<sequence>MSLTKKQQLLDAALNLFIQQGIQATATAKIAKAAGVANGTLFHHFASKQALVEALHLNIKEEMAQAMTPPDPNLPLREQMIHLWQAAIRWGLSHPQKFQFLRQLANDPQYPLSQQHAMLSLALPLLPQLIKQGQKAGILADWPQALILNTCHSQFLSTVSLFTEQPELAKDPTYQQAAFDILWYGMAHR</sequence>
<dbReference type="PROSITE" id="PS50977">
    <property type="entry name" value="HTH_TETR_2"/>
    <property type="match status" value="1"/>
</dbReference>
<proteinExistence type="predicted"/>
<keyword evidence="5" id="KW-1185">Reference proteome</keyword>
<reference evidence="4 5" key="1">
    <citation type="submission" date="2014-04" db="EMBL/GenBank/DDBJ databases">
        <title>Draft genome sequence of Photobacterium halotolerans S2753: a solonamide, ngercheumicin and holomycin producer.</title>
        <authorList>
            <person name="Machado H.R."/>
            <person name="Gram L."/>
        </authorList>
    </citation>
    <scope>NUCLEOTIDE SEQUENCE [LARGE SCALE GENOMIC DNA]</scope>
    <source>
        <strain evidence="4 5">S2753</strain>
    </source>
</reference>
<dbReference type="Gene3D" id="1.10.357.10">
    <property type="entry name" value="Tetracycline Repressor, domain 2"/>
    <property type="match status" value="1"/>
</dbReference>
<feature type="DNA-binding region" description="H-T-H motif" evidence="2">
    <location>
        <begin position="26"/>
        <end position="45"/>
    </location>
</feature>
<dbReference type="PANTHER" id="PTHR30055:SF222">
    <property type="entry name" value="REGULATORY PROTEIN"/>
    <property type="match status" value="1"/>
</dbReference>
<dbReference type="EMBL" id="JMIB01000009">
    <property type="protein sequence ID" value="KDM92372.1"/>
    <property type="molecule type" value="Genomic_DNA"/>
</dbReference>
<name>A0A066RXF4_9GAMM</name>
<protein>
    <recommendedName>
        <fullName evidence="3">HTH tetR-type domain-containing protein</fullName>
    </recommendedName>
</protein>
<feature type="domain" description="HTH tetR-type" evidence="3">
    <location>
        <begin position="3"/>
        <end position="63"/>
    </location>
</feature>
<dbReference type="PRINTS" id="PR00455">
    <property type="entry name" value="HTHTETR"/>
</dbReference>
<dbReference type="InterPro" id="IPR050109">
    <property type="entry name" value="HTH-type_TetR-like_transc_reg"/>
</dbReference>
<accession>A0A066RXF4</accession>
<dbReference type="AlphaFoldDB" id="A0A066RXF4"/>
<evidence type="ECO:0000256" key="2">
    <source>
        <dbReference type="PROSITE-ProRule" id="PRU00335"/>
    </source>
</evidence>
<dbReference type="GO" id="GO:0003677">
    <property type="term" value="F:DNA binding"/>
    <property type="evidence" value="ECO:0007669"/>
    <property type="project" value="UniProtKB-UniRule"/>
</dbReference>